<comment type="similarity">
    <text evidence="8">Belongs to the glycosyltransferase 2 family. GtrB subfamily.</text>
</comment>
<dbReference type="Pfam" id="PF00535">
    <property type="entry name" value="Glycos_transf_2"/>
    <property type="match status" value="1"/>
</dbReference>
<gene>
    <name evidence="11" type="primary">yfdH</name>
    <name evidence="11" type="ORF">DSM104635_01010</name>
</gene>
<proteinExistence type="inferred from homology"/>
<evidence type="ECO:0000256" key="6">
    <source>
        <dbReference type="ARBA" id="ARBA00022989"/>
    </source>
</evidence>
<accession>A0A6I6MMK1</accession>
<sequence>MSDDLRPPRPTEYTLSVVVPAYNEAETLPELHRRLTSVLDTVGATCEVIYINDGSRDKTIAVMHALRTQDSRVTVIDLSRNFGKEIALTAGLDHARGHAVIVIDADLQDPPELIPQLIDEWKNGFDVVYAKRIARDGETALKKFTAAAFYRVIRAISRTQIPADTGDFRLLSRRAVDALKQIRERHRFMKGLFAWIGFPQKAVEYKRDPRHAGTTTFNYWKLWNFAIEGITSFTTGPLKFATYAGVFVAFVSFIYALVIVYETLVHGNPVPGYPSLMVAVLFLGGVQLLCIGIMGEYLGRLFNESKNRPLYLVNEYSPAPSIAHGIPEPAPQNAPQSAASR</sequence>
<dbReference type="InterPro" id="IPR029044">
    <property type="entry name" value="Nucleotide-diphossugar_trans"/>
</dbReference>
<reference evidence="12" key="1">
    <citation type="submission" date="2019-12" db="EMBL/GenBank/DDBJ databases">
        <title>Complete genome of Terracaulis silvestris 0127_4.</title>
        <authorList>
            <person name="Vieira S."/>
            <person name="Riedel T."/>
            <person name="Sproer C."/>
            <person name="Pascual J."/>
            <person name="Boedeker C."/>
            <person name="Overmann J."/>
        </authorList>
    </citation>
    <scope>NUCLEOTIDE SEQUENCE [LARGE SCALE GENOMIC DNA]</scope>
    <source>
        <strain evidence="12">0127_4</strain>
    </source>
</reference>
<evidence type="ECO:0000313" key="12">
    <source>
        <dbReference type="Proteomes" id="UP000431269"/>
    </source>
</evidence>
<evidence type="ECO:0000256" key="7">
    <source>
        <dbReference type="ARBA" id="ARBA00023136"/>
    </source>
</evidence>
<evidence type="ECO:0000256" key="9">
    <source>
        <dbReference type="SAM" id="Phobius"/>
    </source>
</evidence>
<dbReference type="PANTHER" id="PTHR48090">
    <property type="entry name" value="UNDECAPRENYL-PHOSPHATE 4-DEOXY-4-FORMAMIDO-L-ARABINOSE TRANSFERASE-RELATED"/>
    <property type="match status" value="1"/>
</dbReference>
<dbReference type="InterPro" id="IPR001173">
    <property type="entry name" value="Glyco_trans_2-like"/>
</dbReference>
<evidence type="ECO:0000256" key="4">
    <source>
        <dbReference type="ARBA" id="ARBA00022679"/>
    </source>
</evidence>
<name>A0A6I6MMK1_9CAUL</name>
<feature type="transmembrane region" description="Helical" evidence="9">
    <location>
        <begin position="240"/>
        <end position="261"/>
    </location>
</feature>
<keyword evidence="2" id="KW-1003">Cell membrane</keyword>
<dbReference type="EC" id="2.4.1.-" evidence="11"/>
<keyword evidence="4 11" id="KW-0808">Transferase</keyword>
<dbReference type="Proteomes" id="UP000431269">
    <property type="component" value="Chromosome"/>
</dbReference>
<dbReference type="GO" id="GO:0005886">
    <property type="term" value="C:plasma membrane"/>
    <property type="evidence" value="ECO:0007669"/>
    <property type="project" value="UniProtKB-SubCell"/>
</dbReference>
<feature type="domain" description="Glycosyltransferase 2-like" evidence="10">
    <location>
        <begin position="16"/>
        <end position="178"/>
    </location>
</feature>
<dbReference type="AlphaFoldDB" id="A0A6I6MMK1"/>
<comment type="subcellular location">
    <subcellularLocation>
        <location evidence="1">Cell membrane</location>
        <topology evidence="1">Multi-pass membrane protein</topology>
    </subcellularLocation>
</comment>
<dbReference type="SUPFAM" id="SSF53448">
    <property type="entry name" value="Nucleotide-diphospho-sugar transferases"/>
    <property type="match status" value="1"/>
</dbReference>
<evidence type="ECO:0000256" key="1">
    <source>
        <dbReference type="ARBA" id="ARBA00004651"/>
    </source>
</evidence>
<evidence type="ECO:0000256" key="5">
    <source>
        <dbReference type="ARBA" id="ARBA00022692"/>
    </source>
</evidence>
<organism evidence="11 12">
    <name type="scientific">Terricaulis silvestris</name>
    <dbReference type="NCBI Taxonomy" id="2686094"/>
    <lineage>
        <taxon>Bacteria</taxon>
        <taxon>Pseudomonadati</taxon>
        <taxon>Pseudomonadota</taxon>
        <taxon>Alphaproteobacteria</taxon>
        <taxon>Caulobacterales</taxon>
        <taxon>Caulobacteraceae</taxon>
        <taxon>Terricaulis</taxon>
    </lineage>
</organism>
<keyword evidence="12" id="KW-1185">Reference proteome</keyword>
<dbReference type="FunFam" id="3.90.550.10:FF:000079">
    <property type="entry name" value="Probable glycosyl transferase"/>
    <property type="match status" value="1"/>
</dbReference>
<keyword evidence="7 9" id="KW-0472">Membrane</keyword>
<evidence type="ECO:0000313" key="11">
    <source>
        <dbReference type="EMBL" id="QGZ94194.1"/>
    </source>
</evidence>
<evidence type="ECO:0000259" key="10">
    <source>
        <dbReference type="Pfam" id="PF00535"/>
    </source>
</evidence>
<keyword evidence="3 11" id="KW-0328">Glycosyltransferase</keyword>
<dbReference type="CDD" id="cd04187">
    <property type="entry name" value="DPM1_like_bac"/>
    <property type="match status" value="1"/>
</dbReference>
<keyword evidence="6 9" id="KW-1133">Transmembrane helix</keyword>
<evidence type="ECO:0000256" key="2">
    <source>
        <dbReference type="ARBA" id="ARBA00022475"/>
    </source>
</evidence>
<dbReference type="EMBL" id="CP047045">
    <property type="protein sequence ID" value="QGZ94194.1"/>
    <property type="molecule type" value="Genomic_DNA"/>
</dbReference>
<feature type="transmembrane region" description="Helical" evidence="9">
    <location>
        <begin position="273"/>
        <end position="298"/>
    </location>
</feature>
<dbReference type="InterPro" id="IPR050256">
    <property type="entry name" value="Glycosyltransferase_2"/>
</dbReference>
<evidence type="ECO:0000256" key="8">
    <source>
        <dbReference type="ARBA" id="ARBA00038152"/>
    </source>
</evidence>
<dbReference type="Gene3D" id="3.90.550.10">
    <property type="entry name" value="Spore Coat Polysaccharide Biosynthesis Protein SpsA, Chain A"/>
    <property type="match status" value="1"/>
</dbReference>
<dbReference type="GO" id="GO:0016757">
    <property type="term" value="F:glycosyltransferase activity"/>
    <property type="evidence" value="ECO:0007669"/>
    <property type="project" value="UniProtKB-KW"/>
</dbReference>
<evidence type="ECO:0000256" key="3">
    <source>
        <dbReference type="ARBA" id="ARBA00022676"/>
    </source>
</evidence>
<protein>
    <submittedName>
        <fullName evidence="11">Bactoprenol glucosyl transferase</fullName>
        <ecNumber evidence="11">2.4.1.-</ecNumber>
    </submittedName>
</protein>
<dbReference type="PANTHER" id="PTHR48090:SF1">
    <property type="entry name" value="PROPHAGE BACTOPRENOL GLUCOSYL TRANSFERASE HOMOLOG"/>
    <property type="match status" value="1"/>
</dbReference>
<keyword evidence="5 9" id="KW-0812">Transmembrane</keyword>
<dbReference type="KEGG" id="tsv:DSM104635_01010"/>
<dbReference type="RefSeq" id="WP_158765150.1">
    <property type="nucleotide sequence ID" value="NZ_CP047045.1"/>
</dbReference>